<gene>
    <name evidence="1" type="ORF">C4F49_01140</name>
</gene>
<dbReference type="PROSITE" id="PS51257">
    <property type="entry name" value="PROKAR_LIPOPROTEIN"/>
    <property type="match status" value="1"/>
</dbReference>
<dbReference type="Gene3D" id="3.40.30.40">
    <property type="entry name" value="Perfringolysin"/>
    <property type="match status" value="1"/>
</dbReference>
<dbReference type="InterPro" id="IPR036359">
    <property type="entry name" value="Thiol_cytolysin_sf"/>
</dbReference>
<dbReference type="RefSeq" id="WP_196934624.1">
    <property type="nucleotide sequence ID" value="NZ_MU158698.1"/>
</dbReference>
<dbReference type="AlphaFoldDB" id="A0A928UW99"/>
<reference evidence="1" key="1">
    <citation type="submission" date="2018-02" db="EMBL/GenBank/DDBJ databases">
        <authorList>
            <person name="Vasarhelyi B.M."/>
            <person name="Deshmukh S."/>
            <person name="Balint B."/>
            <person name="Kukolya J."/>
        </authorList>
    </citation>
    <scope>NUCLEOTIDE SEQUENCE</scope>
    <source>
        <strain evidence="1">KB22</strain>
    </source>
</reference>
<protein>
    <submittedName>
        <fullName evidence="1">Uncharacterized protein</fullName>
    </submittedName>
</protein>
<dbReference type="GO" id="GO:0015485">
    <property type="term" value="F:cholesterol binding"/>
    <property type="evidence" value="ECO:0007669"/>
    <property type="project" value="InterPro"/>
</dbReference>
<comment type="caution">
    <text evidence="1">The sequence shown here is derived from an EMBL/GenBank/DDBJ whole genome shotgun (WGS) entry which is preliminary data.</text>
</comment>
<dbReference type="Proteomes" id="UP000616201">
    <property type="component" value="Unassembled WGS sequence"/>
</dbReference>
<sequence>MRLQVALYSFLFITILGCGSDPVPPITPKPDPEPVDTIKTPVTKDSIFEKKTQSVEFSEVYVDETFDQSLFLGSLWNLKDTVGRLLIENLASKAKSFEVNVMPSSFQMDFFKGVPSYAAIRRYADTHSETSSSGPISTQNSEFSDYRQIQAYLGYSKDIQKVIELVKHKDSTTIVKSHSTLRRAFNVNLILDVDFSDYQNNYTNDDINKLKKENYNPYFVHSVNYGTHLILMAESNSPRPDLNAAIDKLLENKALSTADEQVLASSNLLAYYRGGSKNSFIQYAKGTAAIKSTMAELLIQMDRKDNRYDYPINFTLTSLETYRSLGYFAVFDAQFKIKK</sequence>
<dbReference type="SUPFAM" id="SSF56978">
    <property type="entry name" value="Perfringolysin"/>
    <property type="match status" value="1"/>
</dbReference>
<dbReference type="EMBL" id="PRDK01000001">
    <property type="protein sequence ID" value="MBE8712284.1"/>
    <property type="molecule type" value="Genomic_DNA"/>
</dbReference>
<evidence type="ECO:0000313" key="1">
    <source>
        <dbReference type="EMBL" id="MBE8712284.1"/>
    </source>
</evidence>
<keyword evidence="2" id="KW-1185">Reference proteome</keyword>
<name>A0A928UW99_9SPHI</name>
<organism evidence="1 2">
    <name type="scientific">Sphingobacterium hungaricum</name>
    <dbReference type="NCBI Taxonomy" id="2082723"/>
    <lineage>
        <taxon>Bacteria</taxon>
        <taxon>Pseudomonadati</taxon>
        <taxon>Bacteroidota</taxon>
        <taxon>Sphingobacteriia</taxon>
        <taxon>Sphingobacteriales</taxon>
        <taxon>Sphingobacteriaceae</taxon>
        <taxon>Sphingobacterium</taxon>
    </lineage>
</organism>
<proteinExistence type="predicted"/>
<evidence type="ECO:0000313" key="2">
    <source>
        <dbReference type="Proteomes" id="UP000616201"/>
    </source>
</evidence>
<accession>A0A928UW99</accession>